<dbReference type="CDD" id="cd03257">
    <property type="entry name" value="ABC_NikE_OppD_transporters"/>
    <property type="match status" value="1"/>
</dbReference>
<comment type="caution">
    <text evidence="7">The sequence shown here is derived from an EMBL/GenBank/DDBJ whole genome shotgun (WGS) entry which is preliminary data.</text>
</comment>
<keyword evidence="2" id="KW-0813">Transport</keyword>
<dbReference type="Proteomes" id="UP000657385">
    <property type="component" value="Unassembled WGS sequence"/>
</dbReference>
<dbReference type="GO" id="GO:0055085">
    <property type="term" value="P:transmembrane transport"/>
    <property type="evidence" value="ECO:0007669"/>
    <property type="project" value="UniProtKB-ARBA"/>
</dbReference>
<feature type="domain" description="ABC transporter" evidence="6">
    <location>
        <begin position="12"/>
        <end position="257"/>
    </location>
</feature>
<dbReference type="GO" id="GO:0016887">
    <property type="term" value="F:ATP hydrolysis activity"/>
    <property type="evidence" value="ECO:0007669"/>
    <property type="project" value="InterPro"/>
</dbReference>
<dbReference type="InterPro" id="IPR013563">
    <property type="entry name" value="Oligopep_ABC_C"/>
</dbReference>
<dbReference type="InterPro" id="IPR027417">
    <property type="entry name" value="P-loop_NTPase"/>
</dbReference>
<dbReference type="InterPro" id="IPR003593">
    <property type="entry name" value="AAA+_ATPase"/>
</dbReference>
<dbReference type="Pfam" id="PF08352">
    <property type="entry name" value="oligo_HPY"/>
    <property type="match status" value="1"/>
</dbReference>
<evidence type="ECO:0000256" key="4">
    <source>
        <dbReference type="ARBA" id="ARBA00022840"/>
    </source>
</evidence>
<dbReference type="SMART" id="SM00382">
    <property type="entry name" value="AAA"/>
    <property type="match status" value="1"/>
</dbReference>
<accession>A0A931FCI6</accession>
<dbReference type="PROSITE" id="PS00211">
    <property type="entry name" value="ABC_TRANSPORTER_1"/>
    <property type="match status" value="1"/>
</dbReference>
<proteinExistence type="inferred from homology"/>
<evidence type="ECO:0000259" key="6">
    <source>
        <dbReference type="PROSITE" id="PS50893"/>
    </source>
</evidence>
<keyword evidence="3" id="KW-0547">Nucleotide-binding</keyword>
<feature type="region of interest" description="Disordered" evidence="5">
    <location>
        <begin position="265"/>
        <end position="294"/>
    </location>
</feature>
<evidence type="ECO:0000256" key="5">
    <source>
        <dbReference type="SAM" id="MobiDB-lite"/>
    </source>
</evidence>
<protein>
    <submittedName>
        <fullName evidence="7">ABC transporter ATP-binding protein</fullName>
    </submittedName>
</protein>
<dbReference type="InterPro" id="IPR017871">
    <property type="entry name" value="ABC_transporter-like_CS"/>
</dbReference>
<dbReference type="RefSeq" id="WP_196191692.1">
    <property type="nucleotide sequence ID" value="NZ_JADPRT010000001.1"/>
</dbReference>
<gene>
    <name evidence="7" type="ORF">I2501_00360</name>
</gene>
<dbReference type="SUPFAM" id="SSF52540">
    <property type="entry name" value="P-loop containing nucleoside triphosphate hydrolases"/>
    <property type="match status" value="1"/>
</dbReference>
<dbReference type="PANTHER" id="PTHR43776:SF7">
    <property type="entry name" value="D,D-DIPEPTIDE TRANSPORT ATP-BINDING PROTEIN DDPF-RELATED"/>
    <property type="match status" value="1"/>
</dbReference>
<name>A0A931FCI6_9ACTN</name>
<dbReference type="GO" id="GO:0005524">
    <property type="term" value="F:ATP binding"/>
    <property type="evidence" value="ECO:0007669"/>
    <property type="project" value="UniProtKB-KW"/>
</dbReference>
<dbReference type="EMBL" id="JADPRT010000001">
    <property type="protein sequence ID" value="MBF9066486.1"/>
    <property type="molecule type" value="Genomic_DNA"/>
</dbReference>
<comment type="similarity">
    <text evidence="1">Belongs to the ABC transporter superfamily.</text>
</comment>
<dbReference type="AlphaFoldDB" id="A0A931FCI6"/>
<dbReference type="PANTHER" id="PTHR43776">
    <property type="entry name" value="TRANSPORT ATP-BINDING PROTEIN"/>
    <property type="match status" value="1"/>
</dbReference>
<evidence type="ECO:0000256" key="2">
    <source>
        <dbReference type="ARBA" id="ARBA00022448"/>
    </source>
</evidence>
<dbReference type="GO" id="GO:0015833">
    <property type="term" value="P:peptide transport"/>
    <property type="evidence" value="ECO:0007669"/>
    <property type="project" value="InterPro"/>
</dbReference>
<evidence type="ECO:0000256" key="1">
    <source>
        <dbReference type="ARBA" id="ARBA00005417"/>
    </source>
</evidence>
<reference evidence="7" key="1">
    <citation type="submission" date="2020-11" db="EMBL/GenBank/DDBJ databases">
        <title>Isolation and identification of active actinomycetes.</title>
        <authorList>
            <person name="Yu B."/>
        </authorList>
    </citation>
    <scope>NUCLEOTIDE SEQUENCE</scope>
    <source>
        <strain evidence="7">NEAU-YB345</strain>
    </source>
</reference>
<dbReference type="PROSITE" id="PS50893">
    <property type="entry name" value="ABC_TRANSPORTER_2"/>
    <property type="match status" value="1"/>
</dbReference>
<dbReference type="InterPro" id="IPR050319">
    <property type="entry name" value="ABC_transp_ATP-bind"/>
</dbReference>
<dbReference type="Pfam" id="PF00005">
    <property type="entry name" value="ABC_tran"/>
    <property type="match status" value="1"/>
</dbReference>
<feature type="compositionally biased region" description="Basic and acidic residues" evidence="5">
    <location>
        <begin position="266"/>
        <end position="286"/>
    </location>
</feature>
<sequence length="294" mass="32391">MNPQQTDDQPLLDIADLTVSYRAKGRRKPPNRVLDKVSLTIRPGETLGLVGESGSGKTTIGRAVLGLAPVESGTITFQGDPIEHATRRRRRELSRDLQVIFQDPYTSLNPSLTVGDTLTEPLIAQGHTAREARTKVGALLERVRLPADAAGRLPREFSGGQRQRVAIARALALRPKLVVCDEPVSALDLTTQRTVLDLLLELQEQTGVSYLFISHDLPVVRYMSHRVAVIHHGLIVETGDADQVTARPEHPYTRDLMLAAPVADVGEQRRRREARQARAARQEAQSRQDAVALP</sequence>
<dbReference type="Gene3D" id="3.40.50.300">
    <property type="entry name" value="P-loop containing nucleotide triphosphate hydrolases"/>
    <property type="match status" value="1"/>
</dbReference>
<evidence type="ECO:0000313" key="8">
    <source>
        <dbReference type="Proteomes" id="UP000657385"/>
    </source>
</evidence>
<evidence type="ECO:0000313" key="7">
    <source>
        <dbReference type="EMBL" id="MBF9066486.1"/>
    </source>
</evidence>
<dbReference type="InterPro" id="IPR003439">
    <property type="entry name" value="ABC_transporter-like_ATP-bd"/>
</dbReference>
<organism evidence="7 8">
    <name type="scientific">Streptacidiphilus fuscans</name>
    <dbReference type="NCBI Taxonomy" id="2789292"/>
    <lineage>
        <taxon>Bacteria</taxon>
        <taxon>Bacillati</taxon>
        <taxon>Actinomycetota</taxon>
        <taxon>Actinomycetes</taxon>
        <taxon>Kitasatosporales</taxon>
        <taxon>Streptomycetaceae</taxon>
        <taxon>Streptacidiphilus</taxon>
    </lineage>
</organism>
<keyword evidence="8" id="KW-1185">Reference proteome</keyword>
<keyword evidence="4 7" id="KW-0067">ATP-binding</keyword>
<evidence type="ECO:0000256" key="3">
    <source>
        <dbReference type="ARBA" id="ARBA00022741"/>
    </source>
</evidence>